<name>A0A2T6ZDJ5_TUBBO</name>
<keyword evidence="2" id="KW-1185">Reference proteome</keyword>
<sequence length="145" mass="16853">MPFVTGRLAYHSSPFRYKYPIHRFKFHHQCPIIMPKHRFELSRPFRTTAVALGEDDTYISRHGHDDIDSKDHDEDTASRGIFAAKFHALDKGMAIMSTKIDRIQHDVRDLSCKADTVLFIILGAVILKGGFDLFRDERNYAREHH</sequence>
<accession>A0A2T6ZDJ5</accession>
<gene>
    <name evidence="1" type="ORF">B9Z19DRAFT_1068883</name>
</gene>
<dbReference type="Proteomes" id="UP000244722">
    <property type="component" value="Unassembled WGS sequence"/>
</dbReference>
<protein>
    <submittedName>
        <fullName evidence="1">Uncharacterized protein</fullName>
    </submittedName>
</protein>
<reference evidence="1 2" key="1">
    <citation type="submission" date="2017-04" db="EMBL/GenBank/DDBJ databases">
        <title>Draft genome sequence of Tuber borchii Vittad., a whitish edible truffle.</title>
        <authorList>
            <consortium name="DOE Joint Genome Institute"/>
            <person name="Murat C."/>
            <person name="Kuo A."/>
            <person name="Barry K.W."/>
            <person name="Clum A."/>
            <person name="Dockter R.B."/>
            <person name="Fauchery L."/>
            <person name="Iotti M."/>
            <person name="Kohler A."/>
            <person name="Labutti K."/>
            <person name="Lindquist E.A."/>
            <person name="Lipzen A."/>
            <person name="Ohm R.A."/>
            <person name="Wang M."/>
            <person name="Grigoriev I.V."/>
            <person name="Zambonelli A."/>
            <person name="Martin F.M."/>
        </authorList>
    </citation>
    <scope>NUCLEOTIDE SEQUENCE [LARGE SCALE GENOMIC DNA]</scope>
    <source>
        <strain evidence="1 2">Tbo3840</strain>
    </source>
</reference>
<organism evidence="1 2">
    <name type="scientific">Tuber borchii</name>
    <name type="common">White truffle</name>
    <dbReference type="NCBI Taxonomy" id="42251"/>
    <lineage>
        <taxon>Eukaryota</taxon>
        <taxon>Fungi</taxon>
        <taxon>Dikarya</taxon>
        <taxon>Ascomycota</taxon>
        <taxon>Pezizomycotina</taxon>
        <taxon>Pezizomycetes</taxon>
        <taxon>Pezizales</taxon>
        <taxon>Tuberaceae</taxon>
        <taxon>Tuber</taxon>
    </lineage>
</organism>
<dbReference type="AlphaFoldDB" id="A0A2T6ZDJ5"/>
<comment type="caution">
    <text evidence="1">The sequence shown here is derived from an EMBL/GenBank/DDBJ whole genome shotgun (WGS) entry which is preliminary data.</text>
</comment>
<proteinExistence type="predicted"/>
<evidence type="ECO:0000313" key="1">
    <source>
        <dbReference type="EMBL" id="PUU73553.1"/>
    </source>
</evidence>
<dbReference type="EMBL" id="NESQ01000368">
    <property type="protein sequence ID" value="PUU73553.1"/>
    <property type="molecule type" value="Genomic_DNA"/>
</dbReference>
<dbReference type="OrthoDB" id="10592952at2759"/>
<evidence type="ECO:0000313" key="2">
    <source>
        <dbReference type="Proteomes" id="UP000244722"/>
    </source>
</evidence>